<protein>
    <recommendedName>
        <fullName evidence="9">GOLD domain-containing protein</fullName>
    </recommendedName>
</protein>
<evidence type="ECO:0000256" key="1">
    <source>
        <dbReference type="ARBA" id="ARBA00004479"/>
    </source>
</evidence>
<proteinExistence type="inferred from homology"/>
<evidence type="ECO:0000259" key="9">
    <source>
        <dbReference type="PROSITE" id="PS50866"/>
    </source>
</evidence>
<reference evidence="11" key="1">
    <citation type="journal article" date="2020" name="Nat. Commun.">
        <title>Genome assembly of wild tea tree DASZ reveals pedigree and selection history of tea varieties.</title>
        <authorList>
            <person name="Zhang W."/>
            <person name="Zhang Y."/>
            <person name="Qiu H."/>
            <person name="Guo Y."/>
            <person name="Wan H."/>
            <person name="Zhang X."/>
            <person name="Scossa F."/>
            <person name="Alseekh S."/>
            <person name="Zhang Q."/>
            <person name="Wang P."/>
            <person name="Xu L."/>
            <person name="Schmidt M.H."/>
            <person name="Jia X."/>
            <person name="Li D."/>
            <person name="Zhu A."/>
            <person name="Guo F."/>
            <person name="Chen W."/>
            <person name="Ni D."/>
            <person name="Usadel B."/>
            <person name="Fernie A.R."/>
            <person name="Wen W."/>
        </authorList>
    </citation>
    <scope>NUCLEOTIDE SEQUENCE [LARGE SCALE GENOMIC DNA]</scope>
    <source>
        <strain evidence="11">cv. G240</strain>
    </source>
</reference>
<sequence>MSKFQRERNEGLCEWECDGSSVIRVCCSPQLRRPTLLRTFRHQFVFFPGDTVSSNFIVVDHHVFWNSDHPGIDLIVTSPGGNVVHSSKGTSQDKFEFMSPSNGMYKFCFHNSHSALETVSFYIHVGHIPSEHDLAKETFGPY</sequence>
<evidence type="ECO:0000256" key="8">
    <source>
        <dbReference type="RuleBase" id="RU003827"/>
    </source>
</evidence>
<comment type="subcellular location">
    <subcellularLocation>
        <location evidence="7">Endomembrane system</location>
        <topology evidence="7">Single-pass membrane protein</topology>
    </subcellularLocation>
    <subcellularLocation>
        <location evidence="1 8">Membrane</location>
        <topology evidence="1 8">Single-pass type I membrane protein</topology>
    </subcellularLocation>
</comment>
<evidence type="ECO:0000256" key="7">
    <source>
        <dbReference type="ARBA" id="ARBA00037847"/>
    </source>
</evidence>
<comment type="caution">
    <text evidence="10">The sequence shown here is derived from an EMBL/GenBank/DDBJ whole genome shotgun (WGS) entry which is preliminary data.</text>
</comment>
<keyword evidence="5" id="KW-1133">Transmembrane helix</keyword>
<comment type="similarity">
    <text evidence="2 8">Belongs to the EMP24/GP25L family.</text>
</comment>
<dbReference type="GO" id="GO:0012505">
    <property type="term" value="C:endomembrane system"/>
    <property type="evidence" value="ECO:0007669"/>
    <property type="project" value="UniProtKB-SubCell"/>
</dbReference>
<evidence type="ECO:0000256" key="2">
    <source>
        <dbReference type="ARBA" id="ARBA00007104"/>
    </source>
</evidence>
<keyword evidence="11" id="KW-1185">Reference proteome</keyword>
<evidence type="ECO:0000313" key="11">
    <source>
        <dbReference type="Proteomes" id="UP000593564"/>
    </source>
</evidence>
<keyword evidence="4" id="KW-0732">Signal</keyword>
<dbReference type="PANTHER" id="PTHR22811">
    <property type="entry name" value="TRANSMEMBRANE EMP24 DOMAIN-CONTAINING PROTEIN"/>
    <property type="match status" value="1"/>
</dbReference>
<keyword evidence="6" id="KW-0472">Membrane</keyword>
<evidence type="ECO:0000313" key="10">
    <source>
        <dbReference type="EMBL" id="KAF5950139.1"/>
    </source>
</evidence>
<dbReference type="Pfam" id="PF01105">
    <property type="entry name" value="EMP24_GP25L"/>
    <property type="match status" value="1"/>
</dbReference>
<dbReference type="EMBL" id="JACBKZ010000005">
    <property type="protein sequence ID" value="KAF5950139.1"/>
    <property type="molecule type" value="Genomic_DNA"/>
</dbReference>
<evidence type="ECO:0000256" key="4">
    <source>
        <dbReference type="ARBA" id="ARBA00022729"/>
    </source>
</evidence>
<evidence type="ECO:0000256" key="5">
    <source>
        <dbReference type="ARBA" id="ARBA00022989"/>
    </source>
</evidence>
<dbReference type="InterPro" id="IPR009038">
    <property type="entry name" value="GOLD_dom"/>
</dbReference>
<feature type="domain" description="GOLD" evidence="9">
    <location>
        <begin position="24"/>
        <end position="125"/>
    </location>
</feature>
<gene>
    <name evidence="10" type="ORF">HYC85_012132</name>
</gene>
<dbReference type="Proteomes" id="UP000593564">
    <property type="component" value="Unassembled WGS sequence"/>
</dbReference>
<dbReference type="PROSITE" id="PS50866">
    <property type="entry name" value="GOLD"/>
    <property type="match status" value="1"/>
</dbReference>
<keyword evidence="3 8" id="KW-0812">Transmembrane</keyword>
<reference evidence="10 11" key="2">
    <citation type="submission" date="2020-07" db="EMBL/GenBank/DDBJ databases">
        <title>Genome assembly of wild tea tree DASZ reveals pedigree and selection history of tea varieties.</title>
        <authorList>
            <person name="Zhang W."/>
        </authorList>
    </citation>
    <scope>NUCLEOTIDE SEQUENCE [LARGE SCALE GENOMIC DNA]</scope>
    <source>
        <strain evidence="11">cv. G240</strain>
        <tissue evidence="10">Leaf</tissue>
    </source>
</reference>
<dbReference type="InterPro" id="IPR015720">
    <property type="entry name" value="Emp24-like"/>
</dbReference>
<evidence type="ECO:0000256" key="6">
    <source>
        <dbReference type="ARBA" id="ARBA00023136"/>
    </source>
</evidence>
<accession>A0A7J7HBM9</accession>
<dbReference type="InterPro" id="IPR036598">
    <property type="entry name" value="GOLD_dom_sf"/>
</dbReference>
<name>A0A7J7HBM9_CAMSI</name>
<evidence type="ECO:0000256" key="3">
    <source>
        <dbReference type="ARBA" id="ARBA00022692"/>
    </source>
</evidence>
<dbReference type="AlphaFoldDB" id="A0A7J7HBM9"/>
<dbReference type="GO" id="GO:0016020">
    <property type="term" value="C:membrane"/>
    <property type="evidence" value="ECO:0007669"/>
    <property type="project" value="UniProtKB-SubCell"/>
</dbReference>
<dbReference type="SUPFAM" id="SSF101576">
    <property type="entry name" value="Supernatant protein factor (SPF), C-terminal domain"/>
    <property type="match status" value="1"/>
</dbReference>
<organism evidence="10 11">
    <name type="scientific">Camellia sinensis</name>
    <name type="common">Tea plant</name>
    <name type="synonym">Thea sinensis</name>
    <dbReference type="NCBI Taxonomy" id="4442"/>
    <lineage>
        <taxon>Eukaryota</taxon>
        <taxon>Viridiplantae</taxon>
        <taxon>Streptophyta</taxon>
        <taxon>Embryophyta</taxon>
        <taxon>Tracheophyta</taxon>
        <taxon>Spermatophyta</taxon>
        <taxon>Magnoliopsida</taxon>
        <taxon>eudicotyledons</taxon>
        <taxon>Gunneridae</taxon>
        <taxon>Pentapetalae</taxon>
        <taxon>asterids</taxon>
        <taxon>Ericales</taxon>
        <taxon>Theaceae</taxon>
        <taxon>Camellia</taxon>
    </lineage>
</organism>